<feature type="compositionally biased region" description="Basic residues" evidence="7">
    <location>
        <begin position="270"/>
        <end position="283"/>
    </location>
</feature>
<comment type="subcellular location">
    <subcellularLocation>
        <location evidence="1">Nucleus</location>
    </subcellularLocation>
</comment>
<dbReference type="PROSITE" id="PS51192">
    <property type="entry name" value="HELICASE_ATP_BIND_1"/>
    <property type="match status" value="1"/>
</dbReference>
<feature type="domain" description="Helicase ATP-binding" evidence="8">
    <location>
        <begin position="520"/>
        <end position="722"/>
    </location>
</feature>
<dbReference type="Gene3D" id="3.40.50.10810">
    <property type="entry name" value="Tandem AAA-ATPase domain"/>
    <property type="match status" value="1"/>
</dbReference>
<dbReference type="InterPro" id="IPR044567">
    <property type="entry name" value="CLSY/DRD1"/>
</dbReference>
<dbReference type="Pfam" id="PF00271">
    <property type="entry name" value="Helicase_C"/>
    <property type="match status" value="1"/>
</dbReference>
<name>A0A498H9Z3_MALDO</name>
<dbReference type="InterPro" id="IPR000330">
    <property type="entry name" value="SNF2_N"/>
</dbReference>
<evidence type="ECO:0000256" key="7">
    <source>
        <dbReference type="SAM" id="MobiDB-lite"/>
    </source>
</evidence>
<feature type="domain" description="Helicase C-terminal" evidence="9">
    <location>
        <begin position="869"/>
        <end position="1022"/>
    </location>
</feature>
<dbReference type="PANTHER" id="PTHR45821:SF5">
    <property type="entry name" value="SNF2 DOMAIN-CONTAINING PROTEIN CLASSY 4"/>
    <property type="match status" value="1"/>
</dbReference>
<dbReference type="CDD" id="cd18793">
    <property type="entry name" value="SF2_C_SNF"/>
    <property type="match status" value="1"/>
</dbReference>
<dbReference type="GO" id="GO:0016787">
    <property type="term" value="F:hydrolase activity"/>
    <property type="evidence" value="ECO:0007669"/>
    <property type="project" value="UniProtKB-KW"/>
</dbReference>
<dbReference type="SMART" id="SM00490">
    <property type="entry name" value="HELICc"/>
    <property type="match status" value="1"/>
</dbReference>
<evidence type="ECO:0000313" key="11">
    <source>
        <dbReference type="Proteomes" id="UP000290289"/>
    </source>
</evidence>
<reference evidence="10 11" key="1">
    <citation type="submission" date="2018-10" db="EMBL/GenBank/DDBJ databases">
        <title>A high-quality apple genome assembly.</title>
        <authorList>
            <person name="Hu J."/>
        </authorList>
    </citation>
    <scope>NUCLEOTIDE SEQUENCE [LARGE SCALE GENOMIC DNA]</scope>
    <source>
        <strain evidence="11">cv. HFTH1</strain>
        <tissue evidence="10">Young leaf</tissue>
    </source>
</reference>
<dbReference type="GO" id="GO:0080188">
    <property type="term" value="P:gene silencing by siRNA-directed DNA methylation"/>
    <property type="evidence" value="ECO:0007669"/>
    <property type="project" value="InterPro"/>
</dbReference>
<keyword evidence="3" id="KW-0378">Hydrolase</keyword>
<dbReference type="GO" id="GO:0005634">
    <property type="term" value="C:nucleus"/>
    <property type="evidence" value="ECO:0007669"/>
    <property type="project" value="UniProtKB-SubCell"/>
</dbReference>
<dbReference type="PROSITE" id="PS51194">
    <property type="entry name" value="HELICASE_CTER"/>
    <property type="match status" value="1"/>
</dbReference>
<dbReference type="SMART" id="SM00487">
    <property type="entry name" value="DEXDc"/>
    <property type="match status" value="1"/>
</dbReference>
<feature type="compositionally biased region" description="Acidic residues" evidence="7">
    <location>
        <begin position="226"/>
        <end position="242"/>
    </location>
</feature>
<organism evidence="10 11">
    <name type="scientific">Malus domestica</name>
    <name type="common">Apple</name>
    <name type="synonym">Pyrus malus</name>
    <dbReference type="NCBI Taxonomy" id="3750"/>
    <lineage>
        <taxon>Eukaryota</taxon>
        <taxon>Viridiplantae</taxon>
        <taxon>Streptophyta</taxon>
        <taxon>Embryophyta</taxon>
        <taxon>Tracheophyta</taxon>
        <taxon>Spermatophyta</taxon>
        <taxon>Magnoliopsida</taxon>
        <taxon>eudicotyledons</taxon>
        <taxon>Gunneridae</taxon>
        <taxon>Pentapetalae</taxon>
        <taxon>rosids</taxon>
        <taxon>fabids</taxon>
        <taxon>Rosales</taxon>
        <taxon>Rosaceae</taxon>
        <taxon>Amygdaloideae</taxon>
        <taxon>Maleae</taxon>
        <taxon>Malus</taxon>
    </lineage>
</organism>
<dbReference type="InterPro" id="IPR049730">
    <property type="entry name" value="SNF2/RAD54-like_C"/>
</dbReference>
<feature type="compositionally biased region" description="Basic and acidic residues" evidence="7">
    <location>
        <begin position="259"/>
        <end position="269"/>
    </location>
</feature>
<evidence type="ECO:0000259" key="9">
    <source>
        <dbReference type="PROSITE" id="PS51194"/>
    </source>
</evidence>
<feature type="compositionally biased region" description="Acidic residues" evidence="7">
    <location>
        <begin position="150"/>
        <end position="159"/>
    </location>
</feature>
<dbReference type="STRING" id="3750.A0A498H9Z3"/>
<feature type="region of interest" description="Disordered" evidence="7">
    <location>
        <begin position="29"/>
        <end position="293"/>
    </location>
</feature>
<keyword evidence="4" id="KW-0347">Helicase</keyword>
<keyword evidence="11" id="KW-1185">Reference proteome</keyword>
<evidence type="ECO:0000256" key="6">
    <source>
        <dbReference type="ARBA" id="ARBA00023242"/>
    </source>
</evidence>
<keyword evidence="5" id="KW-0067">ATP-binding</keyword>
<dbReference type="GO" id="GO:0005524">
    <property type="term" value="F:ATP binding"/>
    <property type="evidence" value="ECO:0007669"/>
    <property type="project" value="UniProtKB-KW"/>
</dbReference>
<dbReference type="InterPro" id="IPR038718">
    <property type="entry name" value="SNF2-like_sf"/>
</dbReference>
<feature type="compositionally biased region" description="Basic residues" evidence="7">
    <location>
        <begin position="79"/>
        <end position="97"/>
    </location>
</feature>
<dbReference type="InterPro" id="IPR027417">
    <property type="entry name" value="P-loop_NTPase"/>
</dbReference>
<accession>A0A498H9Z3</accession>
<comment type="caution">
    <text evidence="10">The sequence shown here is derived from an EMBL/GenBank/DDBJ whole genome shotgun (WGS) entry which is preliminary data.</text>
</comment>
<dbReference type="EMBL" id="RDQH01000343">
    <property type="protein sequence ID" value="RXH67640.1"/>
    <property type="molecule type" value="Genomic_DNA"/>
</dbReference>
<dbReference type="Proteomes" id="UP000290289">
    <property type="component" value="Chromosome 17"/>
</dbReference>
<dbReference type="PANTHER" id="PTHR45821">
    <property type="entry name" value="SNF2 DOMAIN-CONTAINING PROTEIN CLASSY 2-RELATED"/>
    <property type="match status" value="1"/>
</dbReference>
<evidence type="ECO:0000313" key="10">
    <source>
        <dbReference type="EMBL" id="RXH67640.1"/>
    </source>
</evidence>
<protein>
    <submittedName>
        <fullName evidence="10">Uncharacterized protein</fullName>
    </submittedName>
</protein>
<evidence type="ECO:0000256" key="3">
    <source>
        <dbReference type="ARBA" id="ARBA00022801"/>
    </source>
</evidence>
<keyword evidence="2" id="KW-0547">Nucleotide-binding</keyword>
<sequence length="1073" mass="121054">MLPSVFIEKVEALEFIDRMDYRNLPVAKRTRKKNREGGSAAVSREYVSISDESEEESRAYESLDVSDEANAAPPTASGGKHKKKRLGKRKSINRSKKGMFGTSMDYEYKDLSDDGEEASVEIIGEDSNDPMNFDDVHSAGSKNGKKSDPVDLEDSDDDVVYLGEEGGEGGRGFGSLNLETSDANDEVASDGSDESEATEEVASDVSNSSHDSETVLFSEEESAHSDDEDYDPEESESSEFSEESSSSGGDGQWSDEGDVDMKKGEIVNKREKKKGSGKTKKGKSVGDNIEVNKVHNIDEGEVKNGFRKEGKGKTVEGGVEMKKGQHSSRKEDVTALLLKFCFGSKEPSVPEKPELDPEENELWDEFRFSLRSCEIGSTGSNKVGNQDSLPAVHEEDTATLCKRGSHQLILDEEIGLRCKFCTYLAKEIKYIFPEFVENPYEKFGRRGFETDNWSVFDELRSHDSGSGPHSGCSSHLPDEGTVWDFIPGVKSSMYPHQREGFEFLWNHIAGGIHVEELKKRSSDYAGNGCIISHAPGTGKTLLAIVFLQTYMQLFPNCRPLLIAPRSMLLTWEEEFQKWGFDIPFHNLNNTDLSGEEIEADVNLVMRIEGRKSINRVKNSRMLKLCSWTKKRSILGISYQLFEKLCGTNHSGALKQAEEWRKIILEFPGLVVFDEGHTPRNDQSRIWKALSDLKTKRRILLSGTPFQNNFQELFNTICLVRPTFADSIDSNKFTGDFRRNQSQKRNLETWQWTFVTNCSGNVNDKRERHATEVKAKIAPFVNVYKGSVLQDSLPGLRNSVVVLRPTQLQEEYHKRIQVIKSQFEYEHLESLISIHPSLLLNKEAFSGEWDKLNKLKLNPDVGVKVKFVMDLIRLSDALNERVLVFSQYIKPLVLTRDLLRSRFHWTEGEEVLYMDGSCDMKQRQSSMKIFNDPSSKAKVLLASTKGCCEGISLVGASRVVLLDVTWNPSVERQAISRAYRLGQKKVVYVYHLLMGGTNEEHKYQRQVDKSRLSELVFSDSDRSDACEKKVRAVSADKVLEEMAQHEKLKHIFESIALLHEDIYFEQLGLSTFAA</sequence>
<dbReference type="InterPro" id="IPR014001">
    <property type="entry name" value="Helicase_ATP-bd"/>
</dbReference>
<evidence type="ECO:0000256" key="1">
    <source>
        <dbReference type="ARBA" id="ARBA00004123"/>
    </source>
</evidence>
<evidence type="ECO:0000256" key="2">
    <source>
        <dbReference type="ARBA" id="ARBA00022741"/>
    </source>
</evidence>
<proteinExistence type="predicted"/>
<dbReference type="GO" id="GO:0004386">
    <property type="term" value="F:helicase activity"/>
    <property type="evidence" value="ECO:0007669"/>
    <property type="project" value="UniProtKB-KW"/>
</dbReference>
<gene>
    <name evidence="10" type="ORF">DVH24_027787</name>
</gene>
<evidence type="ECO:0000259" key="8">
    <source>
        <dbReference type="PROSITE" id="PS51192"/>
    </source>
</evidence>
<evidence type="ECO:0000256" key="4">
    <source>
        <dbReference type="ARBA" id="ARBA00022806"/>
    </source>
</evidence>
<dbReference type="SUPFAM" id="SSF52540">
    <property type="entry name" value="P-loop containing nucleoside triphosphate hydrolases"/>
    <property type="match status" value="2"/>
</dbReference>
<feature type="compositionally biased region" description="Acidic residues" evidence="7">
    <location>
        <begin position="182"/>
        <end position="202"/>
    </location>
</feature>
<keyword evidence="6" id="KW-0539">Nucleus</keyword>
<dbReference type="Pfam" id="PF00176">
    <property type="entry name" value="SNF2-rel_dom"/>
    <property type="match status" value="1"/>
</dbReference>
<feature type="compositionally biased region" description="Acidic residues" evidence="7">
    <location>
        <begin position="113"/>
        <end position="128"/>
    </location>
</feature>
<dbReference type="Gene3D" id="3.40.50.300">
    <property type="entry name" value="P-loop containing nucleotide triphosphate hydrolases"/>
    <property type="match status" value="1"/>
</dbReference>
<dbReference type="AlphaFoldDB" id="A0A498H9Z3"/>
<evidence type="ECO:0000256" key="5">
    <source>
        <dbReference type="ARBA" id="ARBA00022840"/>
    </source>
</evidence>
<dbReference type="InterPro" id="IPR001650">
    <property type="entry name" value="Helicase_C-like"/>
</dbReference>